<organism evidence="10 11">
    <name type="scientific">Dasania phycosphaerae</name>
    <dbReference type="NCBI Taxonomy" id="2950436"/>
    <lineage>
        <taxon>Bacteria</taxon>
        <taxon>Pseudomonadati</taxon>
        <taxon>Pseudomonadota</taxon>
        <taxon>Gammaproteobacteria</taxon>
        <taxon>Cellvibrionales</taxon>
        <taxon>Spongiibacteraceae</taxon>
        <taxon>Dasania</taxon>
    </lineage>
</organism>
<sequence>MSQQGYSLNGLTSNIEKSIACALLIALVVASALAVIYSTYKSRQLFSALQREYRHEIELEEQWGRLLLEQSTWASPVRIEEVAKKKLAMKVPDPTAIRIVR</sequence>
<dbReference type="GO" id="GO:0043093">
    <property type="term" value="P:FtsZ-dependent cytokinesis"/>
    <property type="evidence" value="ECO:0007669"/>
    <property type="project" value="UniProtKB-UniRule"/>
</dbReference>
<keyword evidence="3 8" id="KW-0132">Cell division</keyword>
<dbReference type="GO" id="GO:0005886">
    <property type="term" value="C:plasma membrane"/>
    <property type="evidence" value="ECO:0007669"/>
    <property type="project" value="UniProtKB-SubCell"/>
</dbReference>
<evidence type="ECO:0000256" key="5">
    <source>
        <dbReference type="ARBA" id="ARBA00022989"/>
    </source>
</evidence>
<comment type="caution">
    <text evidence="10">The sequence shown here is derived from an EMBL/GenBank/DDBJ whole genome shotgun (WGS) entry which is preliminary data.</text>
</comment>
<dbReference type="NCBIfam" id="TIGR02209">
    <property type="entry name" value="ftsL_broad"/>
    <property type="match status" value="1"/>
</dbReference>
<evidence type="ECO:0000313" key="11">
    <source>
        <dbReference type="Proteomes" id="UP001069090"/>
    </source>
</evidence>
<reference evidence="10 11" key="1">
    <citation type="submission" date="2022-12" db="EMBL/GenBank/DDBJ databases">
        <title>Dasania phycosphaerae sp. nov., isolated from particulate material of the south coast of Korea.</title>
        <authorList>
            <person name="Jiang Y."/>
        </authorList>
    </citation>
    <scope>NUCLEOTIDE SEQUENCE [LARGE SCALE GENOMIC DNA]</scope>
    <source>
        <strain evidence="10 11">GY-19</strain>
    </source>
</reference>
<dbReference type="InterPro" id="IPR011922">
    <property type="entry name" value="Cell_div_FtsL"/>
</dbReference>
<evidence type="ECO:0000256" key="8">
    <source>
        <dbReference type="HAMAP-Rule" id="MF_00910"/>
    </source>
</evidence>
<comment type="similarity">
    <text evidence="8">Belongs to the FtsL family.</text>
</comment>
<evidence type="ECO:0000313" key="10">
    <source>
        <dbReference type="EMBL" id="MCZ0866129.1"/>
    </source>
</evidence>
<evidence type="ECO:0000256" key="2">
    <source>
        <dbReference type="ARBA" id="ARBA00022475"/>
    </source>
</evidence>
<dbReference type="EMBL" id="JAPTGG010000010">
    <property type="protein sequence ID" value="MCZ0866129.1"/>
    <property type="molecule type" value="Genomic_DNA"/>
</dbReference>
<evidence type="ECO:0000256" key="1">
    <source>
        <dbReference type="ARBA" id="ARBA00004401"/>
    </source>
</evidence>
<keyword evidence="5 8" id="KW-1133">Transmembrane helix</keyword>
<comment type="subunit">
    <text evidence="8">Part of a complex composed of FtsB, FtsL and FtsQ.</text>
</comment>
<dbReference type="PANTHER" id="PTHR37479:SF1">
    <property type="entry name" value="CELL DIVISION PROTEIN FTSL"/>
    <property type="match status" value="1"/>
</dbReference>
<protein>
    <recommendedName>
        <fullName evidence="8 9">Cell division protein FtsL</fullName>
    </recommendedName>
</protein>
<accession>A0A9J6RP96</accession>
<dbReference type="Pfam" id="PF04999">
    <property type="entry name" value="FtsL"/>
    <property type="match status" value="1"/>
</dbReference>
<name>A0A9J6RP96_9GAMM</name>
<proteinExistence type="inferred from homology"/>
<keyword evidence="11" id="KW-1185">Reference proteome</keyword>
<keyword evidence="4 8" id="KW-0812">Transmembrane</keyword>
<dbReference type="AlphaFoldDB" id="A0A9J6RP96"/>
<comment type="subcellular location">
    <subcellularLocation>
        <location evidence="8">Cell inner membrane</location>
        <topology evidence="8">Single-pass type II membrane protein</topology>
    </subcellularLocation>
    <subcellularLocation>
        <location evidence="1">Cell membrane</location>
        <topology evidence="1">Single-pass type II membrane protein</topology>
    </subcellularLocation>
    <text evidence="8">Localizes to the division septum where it forms a ring structure.</text>
</comment>
<dbReference type="RefSeq" id="WP_258332281.1">
    <property type="nucleotide sequence ID" value="NZ_JAPTGG010000010.1"/>
</dbReference>
<comment type="function">
    <text evidence="8">Essential cell division protein. May link together the upstream cell division proteins, which are predominantly cytoplasmic, with the downstream cell division proteins, which are predominantly periplasmic.</text>
</comment>
<keyword evidence="7 8" id="KW-0131">Cell cycle</keyword>
<keyword evidence="8" id="KW-0997">Cell inner membrane</keyword>
<dbReference type="PANTHER" id="PTHR37479">
    <property type="entry name" value="CELL DIVISION PROTEIN FTSL"/>
    <property type="match status" value="1"/>
</dbReference>
<evidence type="ECO:0000256" key="6">
    <source>
        <dbReference type="ARBA" id="ARBA00023136"/>
    </source>
</evidence>
<evidence type="ECO:0000256" key="4">
    <source>
        <dbReference type="ARBA" id="ARBA00022692"/>
    </source>
</evidence>
<evidence type="ECO:0000256" key="9">
    <source>
        <dbReference type="NCBIfam" id="TIGR02209"/>
    </source>
</evidence>
<evidence type="ECO:0000256" key="7">
    <source>
        <dbReference type="ARBA" id="ARBA00023306"/>
    </source>
</evidence>
<gene>
    <name evidence="8 10" type="primary">ftsL</name>
    <name evidence="10" type="ORF">O0V09_13035</name>
</gene>
<dbReference type="Proteomes" id="UP001069090">
    <property type="component" value="Unassembled WGS sequence"/>
</dbReference>
<dbReference type="GO" id="GO:0032153">
    <property type="term" value="C:cell division site"/>
    <property type="evidence" value="ECO:0007669"/>
    <property type="project" value="UniProtKB-UniRule"/>
</dbReference>
<dbReference type="HAMAP" id="MF_00910">
    <property type="entry name" value="FtsL"/>
    <property type="match status" value="1"/>
</dbReference>
<keyword evidence="2 8" id="KW-1003">Cell membrane</keyword>
<keyword evidence="6 8" id="KW-0472">Membrane</keyword>
<feature type="transmembrane region" description="Helical" evidence="8">
    <location>
        <begin position="21"/>
        <end position="40"/>
    </location>
</feature>
<evidence type="ECO:0000256" key="3">
    <source>
        <dbReference type="ARBA" id="ARBA00022618"/>
    </source>
</evidence>